<proteinExistence type="predicted"/>
<evidence type="ECO:0000313" key="2">
    <source>
        <dbReference type="Proteomes" id="UP000050874"/>
    </source>
</evidence>
<name>A0A0R2PL07_9GAMM</name>
<gene>
    <name evidence="1" type="ORF">ABR63_01920</name>
</gene>
<dbReference type="EMBL" id="LIAV01000299">
    <property type="protein sequence ID" value="KRO38735.1"/>
    <property type="molecule type" value="Genomic_DNA"/>
</dbReference>
<dbReference type="Proteomes" id="UP000050874">
    <property type="component" value="Unassembled WGS sequence"/>
</dbReference>
<dbReference type="InterPro" id="IPR036249">
    <property type="entry name" value="Thioredoxin-like_sf"/>
</dbReference>
<accession>A0A0R2PL07</accession>
<reference evidence="2" key="1">
    <citation type="submission" date="2015-10" db="EMBL/GenBank/DDBJ databases">
        <title>Metagenome-Assembled Genomes uncover a global brackish microbiome.</title>
        <authorList>
            <person name="Hugerth L.W."/>
            <person name="Larsson J."/>
            <person name="Alneberg J."/>
            <person name="Lindh M.V."/>
            <person name="Legrand C."/>
            <person name="Pinhassi J."/>
            <person name="Andersson A."/>
        </authorList>
    </citation>
    <scope>NUCLEOTIDE SEQUENCE [LARGE SCALE GENOMIC DNA]</scope>
</reference>
<dbReference type="Gene3D" id="3.40.30.10">
    <property type="entry name" value="Glutaredoxin"/>
    <property type="match status" value="1"/>
</dbReference>
<organism evidence="1 2">
    <name type="scientific">SAR86 cluster bacterium BACL1 MAG-120920-bin57</name>
    <dbReference type="NCBI Taxonomy" id="1655571"/>
    <lineage>
        <taxon>Bacteria</taxon>
        <taxon>Pseudomonadati</taxon>
        <taxon>Pseudomonadota</taxon>
        <taxon>Gammaproteobacteria</taxon>
        <taxon>SAR86 cluster</taxon>
    </lineage>
</organism>
<dbReference type="AlphaFoldDB" id="A0A0R2PL07"/>
<sequence>MSFRSIFQLIPIITLFASTPILSNPSSTPAFQYSIGDMSISSLFETHKKFQLGYDEYQPGDLLSLPALPELEVYILFGTWCHDSEREVPRLLRLLQELNIPDKHIHLIGLNPSKSEPLNREIIFNVEKTPTFIFLKGKQEIGRIIEKPGVSLESDLQIILARY</sequence>
<evidence type="ECO:0000313" key="1">
    <source>
        <dbReference type="EMBL" id="KRO38735.1"/>
    </source>
</evidence>
<comment type="caution">
    <text evidence="1">The sequence shown here is derived from an EMBL/GenBank/DDBJ whole genome shotgun (WGS) entry which is preliminary data.</text>
</comment>
<protein>
    <recommendedName>
        <fullName evidence="3">Thioredoxin</fullName>
    </recommendedName>
</protein>
<evidence type="ECO:0008006" key="3">
    <source>
        <dbReference type="Google" id="ProtNLM"/>
    </source>
</evidence>
<dbReference type="SUPFAM" id="SSF52833">
    <property type="entry name" value="Thioredoxin-like"/>
    <property type="match status" value="1"/>
</dbReference>